<dbReference type="PATRIC" id="fig|1354253.4.peg.3438"/>
<dbReference type="NCBIfam" id="NF003721">
    <property type="entry name" value="PRK05329.1-4"/>
    <property type="match status" value="1"/>
</dbReference>
<gene>
    <name evidence="5" type="primary">glpB</name>
    <name evidence="7" type="ORF">M977_03384</name>
</gene>
<dbReference type="EC" id="1.1.5.3" evidence="5"/>
<keyword evidence="2 5" id="KW-0285">Flavoprotein</keyword>
<dbReference type="PANTHER" id="PTHR43734:SF7">
    <property type="entry name" value="4,4'-DIAPONEUROSPORENE OXYGENASE"/>
    <property type="match status" value="1"/>
</dbReference>
<dbReference type="Gene3D" id="3.50.50.60">
    <property type="entry name" value="FAD/NAD(P)-binding domain"/>
    <property type="match status" value="1"/>
</dbReference>
<dbReference type="AlphaFoldDB" id="A0A1B7HS95"/>
<evidence type="ECO:0000259" key="6">
    <source>
        <dbReference type="Pfam" id="PF00890"/>
    </source>
</evidence>
<accession>A0A1B7HS95</accession>
<dbReference type="UniPathway" id="UPA00618">
    <property type="reaction ID" value="UER00673"/>
</dbReference>
<name>A0A1B7HS95_9ENTR</name>
<comment type="similarity">
    <text evidence="1">Belongs to the carotenoid/retinoid oxidoreductase family.</text>
</comment>
<dbReference type="Pfam" id="PF00890">
    <property type="entry name" value="FAD_binding_2"/>
    <property type="match status" value="1"/>
</dbReference>
<sequence>MKFDSLIIGGGLAGLVCGIRLAEAGLRCAIVSRGQSALHFSSGSLDLLAELPDGTPVNSPLDALAALKLQAPEHPYSLMGAQNVQRFAMESEALLARCHITLTGSYKQNHQRITPLGIERATWLSPMEIPVAPLPWKHITVVGIAGFLDFQPELVAGSLAENHINVKTAELTLPALDTLRNNPSEFRAANIARVLDMPEQQRLLIDELKTLAHDTDALFLPACLGSEDDKAWQAVSRELPCPIRLLPTLPPSVLGMRLYHQLRRRFQQLNGIMMPGDAVVRTETQLQNISAIFTRNHAEVPLRANHYVLASGSFFSNGLEAKFSGIREPVFGLDICAPAEREAWCKEDFFSPQPYLQAGVAVDKHFHPARAGQRIENLYAIGSVLAGFDPLQQGCGAGVSMTGALHVAQRILESQGAAHESA</sequence>
<reference evidence="7 8" key="1">
    <citation type="submission" date="2016-04" db="EMBL/GenBank/DDBJ databases">
        <title>ATOL: Assembling a taxonomically balanced genome-scale reconstruction of the evolutionary history of the Enterobacteriaceae.</title>
        <authorList>
            <person name="Plunkett G.III."/>
            <person name="Neeno-Eckwall E.C."/>
            <person name="Glasner J.D."/>
            <person name="Perna N.T."/>
        </authorList>
    </citation>
    <scope>NUCLEOTIDE SEQUENCE [LARGE SCALE GENOMIC DNA]</scope>
    <source>
        <strain evidence="7 8">ATCC 51604</strain>
    </source>
</reference>
<dbReference type="GO" id="GO:0009331">
    <property type="term" value="C:glycerol-3-phosphate dehydrogenase (FAD) complex"/>
    <property type="evidence" value="ECO:0007669"/>
    <property type="project" value="InterPro"/>
</dbReference>
<dbReference type="InterPro" id="IPR036188">
    <property type="entry name" value="FAD/NAD-bd_sf"/>
</dbReference>
<dbReference type="PANTHER" id="PTHR43734">
    <property type="entry name" value="PHYTOENE DESATURASE"/>
    <property type="match status" value="1"/>
</dbReference>
<dbReference type="NCBIfam" id="NF003719">
    <property type="entry name" value="PRK05329.1-2"/>
    <property type="match status" value="1"/>
</dbReference>
<dbReference type="EMBL" id="LXEP01000031">
    <property type="protein sequence ID" value="OAT18462.1"/>
    <property type="molecule type" value="Genomic_DNA"/>
</dbReference>
<dbReference type="NCBIfam" id="NF003718">
    <property type="entry name" value="PRK05329.1-1"/>
    <property type="match status" value="1"/>
</dbReference>
<dbReference type="HAMAP" id="MF_00753">
    <property type="entry name" value="Glycerol3P_GlpB"/>
    <property type="match status" value="1"/>
</dbReference>
<evidence type="ECO:0000313" key="7">
    <source>
        <dbReference type="EMBL" id="OAT18462.1"/>
    </source>
</evidence>
<evidence type="ECO:0000313" key="8">
    <source>
        <dbReference type="Proteomes" id="UP000078504"/>
    </source>
</evidence>
<evidence type="ECO:0000256" key="4">
    <source>
        <dbReference type="ARBA" id="ARBA00023002"/>
    </source>
</evidence>
<dbReference type="GO" id="GO:0019563">
    <property type="term" value="P:glycerol catabolic process"/>
    <property type="evidence" value="ECO:0007669"/>
    <property type="project" value="UniProtKB-UniRule"/>
</dbReference>
<evidence type="ECO:0000256" key="5">
    <source>
        <dbReference type="HAMAP-Rule" id="MF_00753"/>
    </source>
</evidence>
<dbReference type="NCBIfam" id="NF003720">
    <property type="entry name" value="PRK05329.1-3"/>
    <property type="match status" value="1"/>
</dbReference>
<comment type="cofactor">
    <cofactor evidence="5">
        <name>FMN</name>
        <dbReference type="ChEBI" id="CHEBI:58210"/>
    </cofactor>
</comment>
<comment type="pathway">
    <text evidence="5">Polyol metabolism; glycerol degradation via glycerol kinase pathway; glycerone phosphate from sn-glycerol 3-phosphate (anaerobic route): step 1/1.</text>
</comment>
<comment type="catalytic activity">
    <reaction evidence="5">
        <text>a quinone + sn-glycerol 3-phosphate = dihydroxyacetone phosphate + a quinol</text>
        <dbReference type="Rhea" id="RHEA:18977"/>
        <dbReference type="ChEBI" id="CHEBI:24646"/>
        <dbReference type="ChEBI" id="CHEBI:57597"/>
        <dbReference type="ChEBI" id="CHEBI:57642"/>
        <dbReference type="ChEBI" id="CHEBI:132124"/>
        <dbReference type="EC" id="1.1.5.3"/>
    </reaction>
</comment>
<dbReference type="RefSeq" id="WP_064517133.1">
    <property type="nucleotide sequence ID" value="NZ_LXEP01000031.1"/>
</dbReference>
<dbReference type="NCBIfam" id="TIGR03378">
    <property type="entry name" value="glycerol3P_GlpB"/>
    <property type="match status" value="1"/>
</dbReference>
<dbReference type="InterPro" id="IPR009158">
    <property type="entry name" value="G3P_DH_GlpB_su"/>
</dbReference>
<evidence type="ECO:0000256" key="1">
    <source>
        <dbReference type="ARBA" id="ARBA00006046"/>
    </source>
</evidence>
<comment type="caution">
    <text evidence="7">The sequence shown here is derived from an EMBL/GenBank/DDBJ whole genome shotgun (WGS) entry which is preliminary data.</text>
</comment>
<dbReference type="GO" id="GO:0004368">
    <property type="term" value="F:glycerol-3-phosphate dehydrogenase (quinone) activity"/>
    <property type="evidence" value="ECO:0007669"/>
    <property type="project" value="UniProtKB-UniRule"/>
</dbReference>
<comment type="function">
    <text evidence="5">Conversion of glycerol 3-phosphate to dihydroxyacetone. Uses fumarate or nitrate as electron acceptor.</text>
</comment>
<organism evidence="7 8">
    <name type="scientific">Buttiauxella gaviniae ATCC 51604</name>
    <dbReference type="NCBI Taxonomy" id="1354253"/>
    <lineage>
        <taxon>Bacteria</taxon>
        <taxon>Pseudomonadati</taxon>
        <taxon>Pseudomonadota</taxon>
        <taxon>Gammaproteobacteria</taxon>
        <taxon>Enterobacterales</taxon>
        <taxon>Enterobacteriaceae</taxon>
        <taxon>Buttiauxella</taxon>
    </lineage>
</organism>
<comment type="similarity">
    <text evidence="5">Belongs to the anaerobic G-3-P dehydrogenase subunit B family.</text>
</comment>
<evidence type="ECO:0000256" key="3">
    <source>
        <dbReference type="ARBA" id="ARBA00022643"/>
    </source>
</evidence>
<dbReference type="InterPro" id="IPR003953">
    <property type="entry name" value="FAD-dep_OxRdtase_2_FAD-bd"/>
</dbReference>
<keyword evidence="4 5" id="KW-0560">Oxidoreductase</keyword>
<evidence type="ECO:0000256" key="2">
    <source>
        <dbReference type="ARBA" id="ARBA00022630"/>
    </source>
</evidence>
<proteinExistence type="inferred from homology"/>
<feature type="domain" description="FAD-dependent oxidoreductase 2 FAD-binding" evidence="6">
    <location>
        <begin position="4"/>
        <end position="399"/>
    </location>
</feature>
<dbReference type="Proteomes" id="UP000078504">
    <property type="component" value="Unassembled WGS sequence"/>
</dbReference>
<dbReference type="PIRSF" id="PIRSF000141">
    <property type="entry name" value="Anaerobic_G3P_dh"/>
    <property type="match status" value="1"/>
</dbReference>
<protein>
    <recommendedName>
        <fullName evidence="5">Anaerobic glycerol-3-phosphate dehydrogenase subunit B</fullName>
        <shortName evidence="5">Anaerobic G-3-P dehydrogenase subunit B</shortName>
        <shortName evidence="5">Anaerobic G3Pdhase B</shortName>
        <ecNumber evidence="5">1.1.5.3</ecNumber>
    </recommendedName>
</protein>
<keyword evidence="3 5" id="KW-0288">FMN</keyword>
<dbReference type="SUPFAM" id="SSF51905">
    <property type="entry name" value="FAD/NAD(P)-binding domain"/>
    <property type="match status" value="1"/>
</dbReference>
<comment type="subunit">
    <text evidence="5">Composed of a catalytic GlpA/B dimer and of membrane bound GlpC.</text>
</comment>